<gene>
    <name evidence="2" type="ORF">B0T10DRAFT_460245</name>
</gene>
<protein>
    <recommendedName>
        <fullName evidence="1">Saccharopine dehydrogenase-like C-terminal domain-containing protein</fullName>
    </recommendedName>
</protein>
<evidence type="ECO:0000259" key="1">
    <source>
        <dbReference type="Pfam" id="PF16653"/>
    </source>
</evidence>
<dbReference type="AlphaFoldDB" id="A0A9P9ANQ3"/>
<dbReference type="Gene3D" id="3.30.360.10">
    <property type="entry name" value="Dihydrodipicolinate Reductase, domain 2"/>
    <property type="match status" value="1"/>
</dbReference>
<reference evidence="2 3" key="1">
    <citation type="journal article" date="2021" name="Nat. Commun.">
        <title>Genetic determinants of endophytism in the Arabidopsis root mycobiome.</title>
        <authorList>
            <person name="Mesny F."/>
            <person name="Miyauchi S."/>
            <person name="Thiergart T."/>
            <person name="Pickel B."/>
            <person name="Atanasova L."/>
            <person name="Karlsson M."/>
            <person name="Huettel B."/>
            <person name="Barry K.W."/>
            <person name="Haridas S."/>
            <person name="Chen C."/>
            <person name="Bauer D."/>
            <person name="Andreopoulos W."/>
            <person name="Pangilinan J."/>
            <person name="LaButti K."/>
            <person name="Riley R."/>
            <person name="Lipzen A."/>
            <person name="Clum A."/>
            <person name="Drula E."/>
            <person name="Henrissat B."/>
            <person name="Kohler A."/>
            <person name="Grigoriev I.V."/>
            <person name="Martin F.M."/>
            <person name="Hacquard S."/>
        </authorList>
    </citation>
    <scope>NUCLEOTIDE SEQUENCE [LARGE SCALE GENOMIC DNA]</scope>
    <source>
        <strain evidence="2 3">MPI-CAGE-CH-0241</strain>
    </source>
</reference>
<name>A0A9P9ANQ3_9HYPO</name>
<dbReference type="Pfam" id="PF16653">
    <property type="entry name" value="Sacchrp_dh_C"/>
    <property type="match status" value="1"/>
</dbReference>
<accession>A0A9P9ANQ3</accession>
<comment type="caution">
    <text evidence="2">The sequence shown here is derived from an EMBL/GenBank/DDBJ whole genome shotgun (WGS) entry which is preliminary data.</text>
</comment>
<dbReference type="Gene3D" id="1.10.1870.10">
    <property type="entry name" value="Domain 3, Saccharopine reductase"/>
    <property type="match status" value="1"/>
</dbReference>
<keyword evidence="3" id="KW-1185">Reference proteome</keyword>
<evidence type="ECO:0000313" key="2">
    <source>
        <dbReference type="EMBL" id="KAH6888464.1"/>
    </source>
</evidence>
<dbReference type="SUPFAM" id="SSF55347">
    <property type="entry name" value="Glyceraldehyde-3-phosphate dehydrogenase-like, C-terminal domain"/>
    <property type="match status" value="1"/>
</dbReference>
<proteinExistence type="predicted"/>
<organism evidence="2 3">
    <name type="scientific">Thelonectria olida</name>
    <dbReference type="NCBI Taxonomy" id="1576542"/>
    <lineage>
        <taxon>Eukaryota</taxon>
        <taxon>Fungi</taxon>
        <taxon>Dikarya</taxon>
        <taxon>Ascomycota</taxon>
        <taxon>Pezizomycotina</taxon>
        <taxon>Sordariomycetes</taxon>
        <taxon>Hypocreomycetidae</taxon>
        <taxon>Hypocreales</taxon>
        <taxon>Nectriaceae</taxon>
        <taxon>Thelonectria</taxon>
    </lineage>
</organism>
<dbReference type="Proteomes" id="UP000777438">
    <property type="component" value="Unassembled WGS sequence"/>
</dbReference>
<evidence type="ECO:0000313" key="3">
    <source>
        <dbReference type="Proteomes" id="UP000777438"/>
    </source>
</evidence>
<dbReference type="EMBL" id="JAGPYM010000012">
    <property type="protein sequence ID" value="KAH6888464.1"/>
    <property type="molecule type" value="Genomic_DNA"/>
</dbReference>
<dbReference type="OrthoDB" id="10059875at2759"/>
<sequence>MGKAQPYYVMPGLSFLAYPNRDSMPFREAYGIPEDHTVTRGPLPYEGNPALVKALIDLGWINWEIKPWLKGGMTWAQIQQQAAGASSPAEVDLIAKIGQLYSFSSPDEREKSYPVFGG</sequence>
<feature type="domain" description="Saccharopine dehydrogenase-like C-terminal" evidence="1">
    <location>
        <begin position="3"/>
        <end position="84"/>
    </location>
</feature>
<dbReference type="InterPro" id="IPR032095">
    <property type="entry name" value="Sacchrp_dh-like_C"/>
</dbReference>